<dbReference type="SUPFAM" id="SSF110849">
    <property type="entry name" value="ParB/Sulfiredoxin"/>
    <property type="match status" value="1"/>
</dbReference>
<organism evidence="1 2">
    <name type="scientific">Veronia nyctiphanis</name>
    <dbReference type="NCBI Taxonomy" id="1278244"/>
    <lineage>
        <taxon>Bacteria</taxon>
        <taxon>Pseudomonadati</taxon>
        <taxon>Pseudomonadota</taxon>
        <taxon>Gammaproteobacteria</taxon>
        <taxon>Vibrionales</taxon>
        <taxon>Vibrionaceae</taxon>
        <taxon>Veronia</taxon>
    </lineage>
</organism>
<reference evidence="1 2" key="1">
    <citation type="submission" date="2017-10" db="EMBL/GenBank/DDBJ databases">
        <title>Nyctiphanis sp. nov., isolated from the stomach of the euphausiid Nyctiphanes simplex (Hansen, 1911) in the Gulf of California.</title>
        <authorList>
            <person name="Gomez-Gil B."/>
            <person name="Aguilar-Mendez M."/>
            <person name="Lopez-Cortes A."/>
            <person name="Gomez-Gutierrez J."/>
            <person name="Roque A."/>
            <person name="Lang E."/>
            <person name="Gonzalez-Castillo A."/>
        </authorList>
    </citation>
    <scope>NUCLEOTIDE SEQUENCE [LARGE SCALE GENOMIC DNA]</scope>
    <source>
        <strain evidence="1 2">CAIM 600</strain>
    </source>
</reference>
<protein>
    <submittedName>
        <fullName evidence="1">Uncharacterized protein</fullName>
    </submittedName>
</protein>
<accession>A0A4Q0YQI8</accession>
<dbReference type="AlphaFoldDB" id="A0A4Q0YQI8"/>
<evidence type="ECO:0000313" key="2">
    <source>
        <dbReference type="Proteomes" id="UP000290287"/>
    </source>
</evidence>
<keyword evidence="2" id="KW-1185">Reference proteome</keyword>
<name>A0A4Q0YQI8_9GAMM</name>
<dbReference type="RefSeq" id="WP_129122690.1">
    <property type="nucleotide sequence ID" value="NZ_PEIB01000015.1"/>
</dbReference>
<proteinExistence type="predicted"/>
<gene>
    <name evidence="1" type="ORF">CS022_13400</name>
</gene>
<sequence>MKKIPEALQGFLLPYNWDVTKVWALDAPSQQLHIDTLAFMFELPFWSSVKGEMRFDVKPIDVLNDPSLHPHQWQRVIQADLRYPIDLIYSNNRYYILDGLHRLARLKQQGLTTVKVRIHSPNIQDFIEIKSLVALFPTEFSPSLYNPWRNPSYA</sequence>
<comment type="caution">
    <text evidence="1">The sequence shown here is derived from an EMBL/GenBank/DDBJ whole genome shotgun (WGS) entry which is preliminary data.</text>
</comment>
<evidence type="ECO:0000313" key="1">
    <source>
        <dbReference type="EMBL" id="RXJ72845.1"/>
    </source>
</evidence>
<dbReference type="Proteomes" id="UP000290287">
    <property type="component" value="Unassembled WGS sequence"/>
</dbReference>
<dbReference type="OrthoDB" id="9766909at2"/>
<dbReference type="EMBL" id="PEIB01000015">
    <property type="protein sequence ID" value="RXJ72845.1"/>
    <property type="molecule type" value="Genomic_DNA"/>
</dbReference>
<dbReference type="InterPro" id="IPR036086">
    <property type="entry name" value="ParB/Sulfiredoxin_sf"/>
</dbReference>